<evidence type="ECO:0000256" key="9">
    <source>
        <dbReference type="PIRSR" id="PIRSR600760-2"/>
    </source>
</evidence>
<comment type="caution">
    <text evidence="11">The sequence shown here is derived from an EMBL/GenBank/DDBJ whole genome shotgun (WGS) entry which is preliminary data.</text>
</comment>
<dbReference type="InterPro" id="IPR000760">
    <property type="entry name" value="Inositol_monophosphatase-like"/>
</dbReference>
<dbReference type="Proteomes" id="UP000004386">
    <property type="component" value="Unassembled WGS sequence"/>
</dbReference>
<evidence type="ECO:0000256" key="1">
    <source>
        <dbReference type="ARBA" id="ARBA00001033"/>
    </source>
</evidence>
<evidence type="ECO:0000256" key="7">
    <source>
        <dbReference type="ARBA" id="ARBA00022801"/>
    </source>
</evidence>
<dbReference type="EMBL" id="ACQA01000002">
    <property type="protein sequence ID" value="EEQ93762.1"/>
    <property type="molecule type" value="Genomic_DNA"/>
</dbReference>
<dbReference type="Gene3D" id="3.40.190.80">
    <property type="match status" value="1"/>
</dbReference>
<evidence type="ECO:0000256" key="5">
    <source>
        <dbReference type="ARBA" id="ARBA00019784"/>
    </source>
</evidence>
<dbReference type="Gene3D" id="3.30.540.10">
    <property type="entry name" value="Fructose-1,6-Bisphosphatase, subunit A, domain 1"/>
    <property type="match status" value="1"/>
</dbReference>
<keyword evidence="8 9" id="KW-0460">Magnesium</keyword>
<reference evidence="11 12" key="1">
    <citation type="submission" date="2009-05" db="EMBL/GenBank/DDBJ databases">
        <authorList>
            <person name="Setubal J.C."/>
            <person name="Boyle S."/>
            <person name="Crasta O.R."/>
            <person name="Gillespie J.J."/>
            <person name="Kenyon R.W."/>
            <person name="Lu J."/>
            <person name="Mane S."/>
            <person name="Nagrani S."/>
            <person name="Shallom J.M."/>
            <person name="Shallom S."/>
            <person name="Shukla M."/>
            <person name="Snyder E.E."/>
            <person name="Sobral B.W."/>
            <person name="Wattam A.R."/>
            <person name="Will R."/>
            <person name="Williams K."/>
            <person name="Yoo H."/>
            <person name="Munk C."/>
            <person name="Tapia R."/>
            <person name="Green L."/>
            <person name="Rogers Y."/>
            <person name="Detter J.C."/>
            <person name="Bruce D."/>
            <person name="Brettin T.S."/>
            <person name="Tsolis R."/>
        </authorList>
    </citation>
    <scope>NUCLEOTIDE SEQUENCE [LARGE SCALE GENOMIC DNA]</scope>
    <source>
        <strain evidence="11 12">LMG 3301</strain>
    </source>
</reference>
<dbReference type="EC" id="3.1.3.25" evidence="4"/>
<dbReference type="AlphaFoldDB" id="C4WMJ7"/>
<evidence type="ECO:0000256" key="4">
    <source>
        <dbReference type="ARBA" id="ARBA00013106"/>
    </source>
</evidence>
<dbReference type="PANTHER" id="PTHR20854:SF4">
    <property type="entry name" value="INOSITOL-1-MONOPHOSPHATASE-RELATED"/>
    <property type="match status" value="1"/>
</dbReference>
<dbReference type="SUPFAM" id="SSF56655">
    <property type="entry name" value="Carbohydrate phosphatase"/>
    <property type="match status" value="1"/>
</dbReference>
<feature type="compositionally biased region" description="Basic residues" evidence="10">
    <location>
        <begin position="1"/>
        <end position="14"/>
    </location>
</feature>
<feature type="binding site" evidence="9">
    <location>
        <position position="138"/>
    </location>
    <ligand>
        <name>Mg(2+)</name>
        <dbReference type="ChEBI" id="CHEBI:18420"/>
        <label>1</label>
        <note>catalytic</note>
    </ligand>
</feature>
<dbReference type="PANTHER" id="PTHR20854">
    <property type="entry name" value="INOSITOL MONOPHOSPHATASE"/>
    <property type="match status" value="1"/>
</dbReference>
<dbReference type="HOGENOM" id="CLU_044118_0_3_5"/>
<evidence type="ECO:0000256" key="3">
    <source>
        <dbReference type="ARBA" id="ARBA00009759"/>
    </source>
</evidence>
<evidence type="ECO:0000256" key="2">
    <source>
        <dbReference type="ARBA" id="ARBA00001946"/>
    </source>
</evidence>
<comment type="catalytic activity">
    <reaction evidence="1">
        <text>a myo-inositol phosphate + H2O = myo-inositol + phosphate</text>
        <dbReference type="Rhea" id="RHEA:24056"/>
        <dbReference type="ChEBI" id="CHEBI:15377"/>
        <dbReference type="ChEBI" id="CHEBI:17268"/>
        <dbReference type="ChEBI" id="CHEBI:43474"/>
        <dbReference type="ChEBI" id="CHEBI:84139"/>
        <dbReference type="EC" id="3.1.3.25"/>
    </reaction>
</comment>
<dbReference type="PROSITE" id="PS00629">
    <property type="entry name" value="IMP_1"/>
    <property type="match status" value="1"/>
</dbReference>
<evidence type="ECO:0000313" key="11">
    <source>
        <dbReference type="EMBL" id="EEQ93762.1"/>
    </source>
</evidence>
<dbReference type="Pfam" id="PF00459">
    <property type="entry name" value="Inositol_P"/>
    <property type="match status" value="1"/>
</dbReference>
<comment type="similarity">
    <text evidence="3">Belongs to the inositol monophosphatase superfamily.</text>
</comment>
<feature type="binding site" evidence="9">
    <location>
        <position position="140"/>
    </location>
    <ligand>
        <name>Mg(2+)</name>
        <dbReference type="ChEBI" id="CHEBI:18420"/>
        <label>1</label>
        <note>catalytic</note>
    </ligand>
</feature>
<organism evidence="11 12">
    <name type="scientific">Brucella intermedia LMG 3301</name>
    <dbReference type="NCBI Taxonomy" id="641118"/>
    <lineage>
        <taxon>Bacteria</taxon>
        <taxon>Pseudomonadati</taxon>
        <taxon>Pseudomonadota</taxon>
        <taxon>Alphaproteobacteria</taxon>
        <taxon>Hyphomicrobiales</taxon>
        <taxon>Brucellaceae</taxon>
        <taxon>Brucella/Ochrobactrum group</taxon>
        <taxon>Brucella</taxon>
    </lineage>
</organism>
<dbReference type="GO" id="GO:0046872">
    <property type="term" value="F:metal ion binding"/>
    <property type="evidence" value="ECO:0007669"/>
    <property type="project" value="UniProtKB-KW"/>
</dbReference>
<feature type="binding site" evidence="9">
    <location>
        <position position="141"/>
    </location>
    <ligand>
        <name>Mg(2+)</name>
        <dbReference type="ChEBI" id="CHEBI:18420"/>
        <label>1</label>
        <note>catalytic</note>
    </ligand>
</feature>
<keyword evidence="7" id="KW-0378">Hydrolase</keyword>
<dbReference type="GO" id="GO:0008934">
    <property type="term" value="F:inositol monophosphate 1-phosphatase activity"/>
    <property type="evidence" value="ECO:0007669"/>
    <property type="project" value="TreeGrafter"/>
</dbReference>
<dbReference type="GO" id="GO:0006020">
    <property type="term" value="P:inositol metabolic process"/>
    <property type="evidence" value="ECO:0007669"/>
    <property type="project" value="TreeGrafter"/>
</dbReference>
<dbReference type="CDD" id="cd01643">
    <property type="entry name" value="Bacterial_IMPase_like_2"/>
    <property type="match status" value="1"/>
</dbReference>
<feature type="binding site" evidence="9">
    <location>
        <position position="122"/>
    </location>
    <ligand>
        <name>Mg(2+)</name>
        <dbReference type="ChEBI" id="CHEBI:18420"/>
        <label>1</label>
        <note>catalytic</note>
    </ligand>
</feature>
<dbReference type="InterPro" id="IPR020583">
    <property type="entry name" value="Inositol_monoP_metal-BS"/>
</dbReference>
<keyword evidence="6 9" id="KW-0479">Metal-binding</keyword>
<evidence type="ECO:0000256" key="6">
    <source>
        <dbReference type="ARBA" id="ARBA00022723"/>
    </source>
</evidence>
<feature type="region of interest" description="Disordered" evidence="10">
    <location>
        <begin position="1"/>
        <end position="23"/>
    </location>
</feature>
<protein>
    <recommendedName>
        <fullName evidence="5">Inositol-1-monophosphatase</fullName>
        <ecNumber evidence="4">3.1.3.25</ecNumber>
    </recommendedName>
</protein>
<evidence type="ECO:0000313" key="12">
    <source>
        <dbReference type="Proteomes" id="UP000004386"/>
    </source>
</evidence>
<evidence type="ECO:0000256" key="10">
    <source>
        <dbReference type="SAM" id="MobiDB-lite"/>
    </source>
</evidence>
<name>C4WMJ7_9HYPH</name>
<sequence>MSIRRSKRLCRHKPMSLSSSNRAGLPLSINRRRNVAPLLISHRKTNMTSHPGPELEARLALAEKIAREAGAKALDYFKRRETLVIETKRDPQDVVSIADRDVEKLIRTRVSEIFPQDGFLGEEYGLNEGTSGYTWVVDPIDGTSPFVNGMPNWCVSIAVLKDGEPVIGVIQAPCFDELYASAKGLGATLDGKKLVLDPSRTIRNSVTGIGANNYVTPQLVAKIVEDLLEAGGTFIRNGSGALMIAYVAAGRLVGYYEPYMHAWDCMAGFCLVREAGGYAHPFPVDGEKLTKGNKVFVAAPGAVDDLKKVAGL</sequence>
<feature type="binding site" evidence="9">
    <location>
        <position position="264"/>
    </location>
    <ligand>
        <name>Mg(2+)</name>
        <dbReference type="ChEBI" id="CHEBI:18420"/>
        <label>1</label>
        <note>catalytic</note>
    </ligand>
</feature>
<dbReference type="PRINTS" id="PR00377">
    <property type="entry name" value="IMPHPHTASES"/>
</dbReference>
<evidence type="ECO:0000256" key="8">
    <source>
        <dbReference type="ARBA" id="ARBA00022842"/>
    </source>
</evidence>
<gene>
    <name evidence="11" type="ORF">OINT_2000936</name>
</gene>
<accession>C4WMJ7</accession>
<dbReference type="FunFam" id="3.30.540.10:FF:000003">
    <property type="entry name" value="Inositol-1-monophosphatase"/>
    <property type="match status" value="1"/>
</dbReference>
<comment type="cofactor">
    <cofactor evidence="2 9">
        <name>Mg(2+)</name>
        <dbReference type="ChEBI" id="CHEBI:18420"/>
    </cofactor>
</comment>
<dbReference type="GO" id="GO:0007165">
    <property type="term" value="P:signal transduction"/>
    <property type="evidence" value="ECO:0007669"/>
    <property type="project" value="TreeGrafter"/>
</dbReference>
<proteinExistence type="inferred from homology"/>